<dbReference type="Pfam" id="PF13673">
    <property type="entry name" value="Acetyltransf_10"/>
    <property type="match status" value="1"/>
</dbReference>
<dbReference type="EMBL" id="JACEFI010000009">
    <property type="protein sequence ID" value="KAH0596721.1"/>
    <property type="molecule type" value="Genomic_DNA"/>
</dbReference>
<evidence type="ECO:0000313" key="5">
    <source>
        <dbReference type="EMBL" id="KAH0596721.1"/>
    </source>
</evidence>
<keyword evidence="2" id="KW-0012">Acyltransferase</keyword>
<gene>
    <name evidence="5" type="ORF">MHUMG1_05841</name>
</gene>
<dbReference type="InterPro" id="IPR016181">
    <property type="entry name" value="Acyl_CoA_acyltransferase"/>
</dbReference>
<dbReference type="GO" id="GO:0005737">
    <property type="term" value="C:cytoplasm"/>
    <property type="evidence" value="ECO:0007669"/>
    <property type="project" value="TreeGrafter"/>
</dbReference>
<dbReference type="InterPro" id="IPR051635">
    <property type="entry name" value="SNAT-like"/>
</dbReference>
<keyword evidence="1" id="KW-0808">Transferase</keyword>
<comment type="caution">
    <text evidence="5">The sequence shown here is derived from an EMBL/GenBank/DDBJ whole genome shotgun (WGS) entry which is preliminary data.</text>
</comment>
<dbReference type="SUPFAM" id="SSF55729">
    <property type="entry name" value="Acyl-CoA N-acyltransferases (Nat)"/>
    <property type="match status" value="1"/>
</dbReference>
<sequence length="888" mass="98017">MISLSWAVSLCSILWPSYSGAVPTTPPSSSASSPTTSFNVAMDAPANAYLWVPQRDWQNFQQQGVLFNTNPFRRDIGEFGLELETSVGEQFSNGDTVIVELALGPHTIRSESHLSTYGVFFSQVRRYQSVEDREQANEAGWAVNDRFNTSWNQFGAISGQANYGVAEMRQMDQRYLNGVAADHFTRALLHFLTGPLSILDANLRQSFRRLIGWGEEQGQAQLLPAVTNPLSMDSIVVQYLSSLEADLRLARYGIREGNLANGPCPALIRTIAAHLGVGPSLWGRDEDQSTEIPGSCENAVSVYCRQQAQAQDGLCEAVKESEQTDVETCNYFKSLEVKLTMGNGLWGFDGAGTVDDIVIEFGGHNHQTILKHPSHGDEATISVDLEKAFGSKQVLVEAVKSFQLYSVQDEQKNPDSWEIGGLYIYGTCVESSRRVVVKKYDNVYDWFNRFGDMNPEYGSSHFNGHVALGDWQWETPDDKTKTIAVMPPGQPHACTEFKSLEAYLELGKGVYQGSGAGTNDEIMLDFSDSAFTPRNILLMSSPSRGDSVTKPIELESVFGKSVLSPKDVRQVAVYSREGTSHWADPWEVATHCEGSAKTAEVTKWRDIYQWFDRFEGPSTLSGELSLRDWHWASCGAGHGWNPCGLGRAGVAVCHRRQPWARNLHASPPCEGGPYLLPQLATESFKSPTMTAYIRPLTSLDLDRCAALESAAFPPSEAATYEKIDYRLSSCPELCYGLFLRNSDAAAPDPGTVRVLSSGEAQDKDGILVAHTIATKARATLIVDQDMDYPKDWKTNPRAVADAGHQPSGTSVALHSLAVSPDYQRQGLGKLLMGKYIDQIKKLDGVERISILTYERLVPYYEKLGFKNHGKSAATYAGVSWYDLTYDFS</sequence>
<dbReference type="PANTHER" id="PTHR10908:SF0">
    <property type="entry name" value="SEROTONIN N-ACETYLTRANSFERASE"/>
    <property type="match status" value="1"/>
</dbReference>
<evidence type="ECO:0000256" key="2">
    <source>
        <dbReference type="ARBA" id="ARBA00023315"/>
    </source>
</evidence>
<protein>
    <recommendedName>
        <fullName evidence="4">N-acetyltransferase domain-containing protein</fullName>
    </recommendedName>
</protein>
<dbReference type="PROSITE" id="PS51186">
    <property type="entry name" value="GNAT"/>
    <property type="match status" value="1"/>
</dbReference>
<evidence type="ECO:0000256" key="3">
    <source>
        <dbReference type="SAM" id="SignalP"/>
    </source>
</evidence>
<dbReference type="GO" id="GO:0004059">
    <property type="term" value="F:aralkylamine N-acetyltransferase activity"/>
    <property type="evidence" value="ECO:0007669"/>
    <property type="project" value="TreeGrafter"/>
</dbReference>
<accession>A0A9P8MAS5</accession>
<proteinExistence type="predicted"/>
<dbReference type="InterPro" id="IPR000182">
    <property type="entry name" value="GNAT_dom"/>
</dbReference>
<keyword evidence="6" id="KW-1185">Reference proteome</keyword>
<keyword evidence="3" id="KW-0732">Signal</keyword>
<name>A0A9P8MAS5_9HYPO</name>
<dbReference type="AlphaFoldDB" id="A0A9P8MAS5"/>
<feature type="signal peptide" evidence="3">
    <location>
        <begin position="1"/>
        <end position="21"/>
    </location>
</feature>
<evidence type="ECO:0000256" key="1">
    <source>
        <dbReference type="ARBA" id="ARBA00022679"/>
    </source>
</evidence>
<feature type="domain" description="N-acetyltransferase" evidence="4">
    <location>
        <begin position="691"/>
        <end position="886"/>
    </location>
</feature>
<dbReference type="Proteomes" id="UP000764110">
    <property type="component" value="Unassembled WGS sequence"/>
</dbReference>
<dbReference type="CDD" id="cd04301">
    <property type="entry name" value="NAT_SF"/>
    <property type="match status" value="1"/>
</dbReference>
<feature type="chain" id="PRO_5040500063" description="N-acetyltransferase domain-containing protein" evidence="3">
    <location>
        <begin position="22"/>
        <end position="888"/>
    </location>
</feature>
<evidence type="ECO:0000313" key="6">
    <source>
        <dbReference type="Proteomes" id="UP000764110"/>
    </source>
</evidence>
<reference evidence="5 6" key="1">
    <citation type="submission" date="2020-07" db="EMBL/GenBank/DDBJ databases">
        <title>Metarhizium humberi genome.</title>
        <authorList>
            <person name="Lysoe E."/>
        </authorList>
    </citation>
    <scope>NUCLEOTIDE SEQUENCE [LARGE SCALE GENOMIC DNA]</scope>
    <source>
        <strain evidence="5 6">ESALQ1638</strain>
    </source>
</reference>
<evidence type="ECO:0000259" key="4">
    <source>
        <dbReference type="PROSITE" id="PS51186"/>
    </source>
</evidence>
<organism evidence="5 6">
    <name type="scientific">Metarhizium humberi</name>
    <dbReference type="NCBI Taxonomy" id="2596975"/>
    <lineage>
        <taxon>Eukaryota</taxon>
        <taxon>Fungi</taxon>
        <taxon>Dikarya</taxon>
        <taxon>Ascomycota</taxon>
        <taxon>Pezizomycotina</taxon>
        <taxon>Sordariomycetes</taxon>
        <taxon>Hypocreomycetidae</taxon>
        <taxon>Hypocreales</taxon>
        <taxon>Clavicipitaceae</taxon>
        <taxon>Metarhizium</taxon>
    </lineage>
</organism>
<dbReference type="PANTHER" id="PTHR10908">
    <property type="entry name" value="SEROTONIN N-ACETYLTRANSFERASE"/>
    <property type="match status" value="1"/>
</dbReference>
<dbReference type="Gene3D" id="3.40.630.30">
    <property type="match status" value="1"/>
</dbReference>